<evidence type="ECO:0000313" key="3">
    <source>
        <dbReference type="Proteomes" id="UP000288805"/>
    </source>
</evidence>
<sequence>MQDNAYTYPSIAHKKRSCLELASSMTETTVEMDDIVESVRERVEDSEILDDFGNCYVLFLHSSHVMPSNDNKEWVSSTCNNGDNSIASVRRGNVHVVQFHLEKSEKRSSKPMKGIVACLDVRTVDARWSEHAPLKFKLDKDSAQEQVTIESTKHFDLLCNDDYLVASRVIITTLGGWLGEVPSVIPMPNVNDYTQQGGLEGWLDGFIRLGNSVLLVIWPHGPDGNFGHYDRYPGNIEGRVVSCMSHAAQSFSMCHQEGALLQPEFWGCSCISNDVSVLLVDDEPTPIEQQSRNATYFNKEQFNTRLHFPLPSLFKQFLHFTKIPLAFLHLNVIRVLIGCNILDMLDHLDFSLLELVMGLPDSNKGGARGHVLISVPYGGLYKGLDREFHPCRSLQIPRKDRRGQLVEWVEKASFDYLNKLFEISANE</sequence>
<dbReference type="AlphaFoldDB" id="A0A438BQH0"/>
<evidence type="ECO:0000256" key="1">
    <source>
        <dbReference type="ARBA" id="ARBA00022962"/>
    </source>
</evidence>
<dbReference type="Proteomes" id="UP000288805">
    <property type="component" value="Unassembled WGS sequence"/>
</dbReference>
<dbReference type="SUPFAM" id="SSF52317">
    <property type="entry name" value="Class I glutamine amidotransferase-like"/>
    <property type="match status" value="1"/>
</dbReference>
<organism evidence="2 3">
    <name type="scientific">Vitis vinifera</name>
    <name type="common">Grape</name>
    <dbReference type="NCBI Taxonomy" id="29760"/>
    <lineage>
        <taxon>Eukaryota</taxon>
        <taxon>Viridiplantae</taxon>
        <taxon>Streptophyta</taxon>
        <taxon>Embryophyta</taxon>
        <taxon>Tracheophyta</taxon>
        <taxon>Spermatophyta</taxon>
        <taxon>Magnoliopsida</taxon>
        <taxon>eudicotyledons</taxon>
        <taxon>Gunneridae</taxon>
        <taxon>Pentapetalae</taxon>
        <taxon>rosids</taxon>
        <taxon>Vitales</taxon>
        <taxon>Vitaceae</taxon>
        <taxon>Viteae</taxon>
        <taxon>Vitis</taxon>
    </lineage>
</organism>
<comment type="caution">
    <text evidence="2">The sequence shown here is derived from an EMBL/GenBank/DDBJ whole genome shotgun (WGS) entry which is preliminary data.</text>
</comment>
<keyword evidence="1" id="KW-0315">Glutamine amidotransferase</keyword>
<dbReference type="EMBL" id="QGNW01002661">
    <property type="protein sequence ID" value="RVW13206.1"/>
    <property type="molecule type" value="Genomic_DNA"/>
</dbReference>
<dbReference type="InterPro" id="IPR010139">
    <property type="entry name" value="Imidazole-glycPsynth_HisH"/>
</dbReference>
<reference evidence="2 3" key="1">
    <citation type="journal article" date="2018" name="PLoS Genet.">
        <title>Population sequencing reveals clonal diversity and ancestral inbreeding in the grapevine cultivar Chardonnay.</title>
        <authorList>
            <person name="Roach M.J."/>
            <person name="Johnson D.L."/>
            <person name="Bohlmann J."/>
            <person name="van Vuuren H.J."/>
            <person name="Jones S.J."/>
            <person name="Pretorius I.S."/>
            <person name="Schmidt S.A."/>
            <person name="Borneman A.R."/>
        </authorList>
    </citation>
    <scope>NUCLEOTIDE SEQUENCE [LARGE SCALE GENOMIC DNA]</scope>
    <source>
        <strain evidence="3">cv. Chardonnay</strain>
        <tissue evidence="2">Leaf</tissue>
    </source>
</reference>
<dbReference type="PANTHER" id="PTHR42701">
    <property type="entry name" value="IMIDAZOLE GLYCEROL PHOSPHATE SYNTHASE SUBUNIT HISH"/>
    <property type="match status" value="1"/>
</dbReference>
<dbReference type="InterPro" id="IPR029062">
    <property type="entry name" value="Class_I_gatase-like"/>
</dbReference>
<name>A0A438BQH0_VITVI</name>
<evidence type="ECO:0000313" key="2">
    <source>
        <dbReference type="EMBL" id="RVW13206.1"/>
    </source>
</evidence>
<dbReference type="Gene3D" id="3.40.50.880">
    <property type="match status" value="1"/>
</dbReference>
<dbReference type="GO" id="GO:0000105">
    <property type="term" value="P:L-histidine biosynthetic process"/>
    <property type="evidence" value="ECO:0007669"/>
    <property type="project" value="InterPro"/>
</dbReference>
<dbReference type="PANTHER" id="PTHR42701:SF1">
    <property type="entry name" value="IMIDAZOLE GLYCEROL PHOSPHATE SYNTHASE SUBUNIT HISH"/>
    <property type="match status" value="1"/>
</dbReference>
<protein>
    <submittedName>
        <fullName evidence="2">Imidazole glycerol phosphate synthase hisHF, chloroplastic</fullName>
    </submittedName>
</protein>
<dbReference type="GO" id="GO:0016763">
    <property type="term" value="F:pentosyltransferase activity"/>
    <property type="evidence" value="ECO:0007669"/>
    <property type="project" value="InterPro"/>
</dbReference>
<gene>
    <name evidence="2" type="primary">HISN4_3</name>
    <name evidence="2" type="ORF">CK203_105028</name>
</gene>
<accession>A0A438BQH0</accession>
<proteinExistence type="predicted"/>